<keyword evidence="1" id="KW-0812">Transmembrane</keyword>
<reference evidence="2 3" key="1">
    <citation type="journal article" date="2018" name="Biotechnol. Biofuels">
        <title>Integrative visual omics of the white-rot fungus Polyporus brumalis exposes the biotechnological potential of its oxidative enzymes for delignifying raw plant biomass.</title>
        <authorList>
            <person name="Miyauchi S."/>
            <person name="Rancon A."/>
            <person name="Drula E."/>
            <person name="Hage H."/>
            <person name="Chaduli D."/>
            <person name="Favel A."/>
            <person name="Grisel S."/>
            <person name="Henrissat B."/>
            <person name="Herpoel-Gimbert I."/>
            <person name="Ruiz-Duenas F.J."/>
            <person name="Chevret D."/>
            <person name="Hainaut M."/>
            <person name="Lin J."/>
            <person name="Wang M."/>
            <person name="Pangilinan J."/>
            <person name="Lipzen A."/>
            <person name="Lesage-Meessen L."/>
            <person name="Navarro D."/>
            <person name="Riley R."/>
            <person name="Grigoriev I.V."/>
            <person name="Zhou S."/>
            <person name="Raouche S."/>
            <person name="Rosso M.N."/>
        </authorList>
    </citation>
    <scope>NUCLEOTIDE SEQUENCE [LARGE SCALE GENOMIC DNA]</scope>
    <source>
        <strain evidence="2 3">BRFM 1820</strain>
    </source>
</reference>
<evidence type="ECO:0000313" key="3">
    <source>
        <dbReference type="Proteomes" id="UP000256964"/>
    </source>
</evidence>
<dbReference type="AlphaFoldDB" id="A0A371D7V5"/>
<keyword evidence="1" id="KW-1133">Transmembrane helix</keyword>
<accession>A0A371D7V5</accession>
<sequence>MQPPQTCVSGHELFDADITFIMEQSTTIFLVWPYFYEIIYVIILSHFILDARELHAVQGEDTGPYATISLPMFELPKIAPTATVTRERSNPTPEFNVETDDTLDVLPETSSPCVKARTVEAEY</sequence>
<name>A0A371D7V5_9APHY</name>
<protein>
    <submittedName>
        <fullName evidence="2">Uncharacterized protein</fullName>
    </submittedName>
</protein>
<evidence type="ECO:0000313" key="2">
    <source>
        <dbReference type="EMBL" id="RDX48613.1"/>
    </source>
</evidence>
<keyword evidence="3" id="KW-1185">Reference proteome</keyword>
<organism evidence="2 3">
    <name type="scientific">Lentinus brumalis</name>
    <dbReference type="NCBI Taxonomy" id="2498619"/>
    <lineage>
        <taxon>Eukaryota</taxon>
        <taxon>Fungi</taxon>
        <taxon>Dikarya</taxon>
        <taxon>Basidiomycota</taxon>
        <taxon>Agaricomycotina</taxon>
        <taxon>Agaricomycetes</taxon>
        <taxon>Polyporales</taxon>
        <taxon>Polyporaceae</taxon>
        <taxon>Lentinus</taxon>
    </lineage>
</organism>
<evidence type="ECO:0000256" key="1">
    <source>
        <dbReference type="SAM" id="Phobius"/>
    </source>
</evidence>
<gene>
    <name evidence="2" type="ORF">OH76DRAFT_642874</name>
</gene>
<feature type="transmembrane region" description="Helical" evidence="1">
    <location>
        <begin position="29"/>
        <end position="49"/>
    </location>
</feature>
<dbReference type="EMBL" id="KZ857410">
    <property type="protein sequence ID" value="RDX48613.1"/>
    <property type="molecule type" value="Genomic_DNA"/>
</dbReference>
<proteinExistence type="predicted"/>
<keyword evidence="1" id="KW-0472">Membrane</keyword>
<dbReference type="Proteomes" id="UP000256964">
    <property type="component" value="Unassembled WGS sequence"/>
</dbReference>